<dbReference type="InterPro" id="IPR015422">
    <property type="entry name" value="PyrdxlP-dep_Trfase_small"/>
</dbReference>
<dbReference type="PANTHER" id="PTHR43713">
    <property type="entry name" value="GLUTAMATE-1-SEMIALDEHYDE 2,1-AMINOMUTASE"/>
    <property type="match status" value="1"/>
</dbReference>
<dbReference type="EMBL" id="PTIX01000016">
    <property type="protein sequence ID" value="PPK65008.1"/>
    <property type="molecule type" value="Genomic_DNA"/>
</dbReference>
<gene>
    <name evidence="4" type="ORF">CLV40_11651</name>
</gene>
<proteinExistence type="inferred from homology"/>
<name>A0A2S6GIE7_9PSEU</name>
<dbReference type="InterPro" id="IPR015424">
    <property type="entry name" value="PyrdxlP-dep_Trfase"/>
</dbReference>
<dbReference type="RefSeq" id="WP_104481444.1">
    <property type="nucleotide sequence ID" value="NZ_CP154825.1"/>
</dbReference>
<evidence type="ECO:0000256" key="1">
    <source>
        <dbReference type="ARBA" id="ARBA00001933"/>
    </source>
</evidence>
<keyword evidence="5" id="KW-1185">Reference proteome</keyword>
<dbReference type="InterPro" id="IPR005814">
    <property type="entry name" value="Aminotrans_3"/>
</dbReference>
<dbReference type="InterPro" id="IPR015421">
    <property type="entry name" value="PyrdxlP-dep_Trfase_major"/>
</dbReference>
<dbReference type="SUPFAM" id="SSF53383">
    <property type="entry name" value="PLP-dependent transferases"/>
    <property type="match status" value="1"/>
</dbReference>
<dbReference type="GO" id="GO:0030170">
    <property type="term" value="F:pyridoxal phosphate binding"/>
    <property type="evidence" value="ECO:0007669"/>
    <property type="project" value="InterPro"/>
</dbReference>
<dbReference type="Gene3D" id="3.90.1150.10">
    <property type="entry name" value="Aspartate Aminotransferase, domain 1"/>
    <property type="match status" value="1"/>
</dbReference>
<protein>
    <submittedName>
        <fullName evidence="4">Glutamate-1-semialdehyde 2,1-aminomutase/neamine transaminase/2'-deamino-2'-hydroxyneamine transaminase/neomycin C transaminase</fullName>
    </submittedName>
</protein>
<comment type="cofactor">
    <cofactor evidence="1">
        <name>pyridoxal 5'-phosphate</name>
        <dbReference type="ChEBI" id="CHEBI:597326"/>
    </cofactor>
</comment>
<comment type="caution">
    <text evidence="4">The sequence shown here is derived from an EMBL/GenBank/DDBJ whole genome shotgun (WGS) entry which is preliminary data.</text>
</comment>
<dbReference type="Pfam" id="PF00202">
    <property type="entry name" value="Aminotran_3"/>
    <property type="match status" value="2"/>
</dbReference>
<dbReference type="Gene3D" id="3.40.640.10">
    <property type="entry name" value="Type I PLP-dependent aspartate aminotransferase-like (Major domain)"/>
    <property type="match status" value="1"/>
</dbReference>
<dbReference type="PANTHER" id="PTHR43713:SF3">
    <property type="entry name" value="GLUTAMATE-1-SEMIALDEHYDE 2,1-AMINOMUTASE 1, CHLOROPLASTIC-RELATED"/>
    <property type="match status" value="1"/>
</dbReference>
<dbReference type="GO" id="GO:0008483">
    <property type="term" value="F:transaminase activity"/>
    <property type="evidence" value="ECO:0007669"/>
    <property type="project" value="InterPro"/>
</dbReference>
<dbReference type="Proteomes" id="UP000239203">
    <property type="component" value="Unassembled WGS sequence"/>
</dbReference>
<organism evidence="4 5">
    <name type="scientific">Actinokineospora auranticolor</name>
    <dbReference type="NCBI Taxonomy" id="155976"/>
    <lineage>
        <taxon>Bacteria</taxon>
        <taxon>Bacillati</taxon>
        <taxon>Actinomycetota</taxon>
        <taxon>Actinomycetes</taxon>
        <taxon>Pseudonocardiales</taxon>
        <taxon>Pseudonocardiaceae</taxon>
        <taxon>Actinokineospora</taxon>
    </lineage>
</organism>
<accession>A0A2S6GIE7</accession>
<dbReference type="OrthoDB" id="9801052at2"/>
<evidence type="ECO:0000313" key="4">
    <source>
        <dbReference type="EMBL" id="PPK65008.1"/>
    </source>
</evidence>
<evidence type="ECO:0000256" key="3">
    <source>
        <dbReference type="RuleBase" id="RU003560"/>
    </source>
</evidence>
<reference evidence="4 5" key="1">
    <citation type="submission" date="2018-02" db="EMBL/GenBank/DDBJ databases">
        <title>Genomic Encyclopedia of Archaeal and Bacterial Type Strains, Phase II (KMG-II): from individual species to whole genera.</title>
        <authorList>
            <person name="Goeker M."/>
        </authorList>
    </citation>
    <scope>NUCLEOTIDE SEQUENCE [LARGE SCALE GENOMIC DNA]</scope>
    <source>
        <strain evidence="4 5">YU 961-1</strain>
    </source>
</reference>
<evidence type="ECO:0000256" key="2">
    <source>
        <dbReference type="ARBA" id="ARBA00022898"/>
    </source>
</evidence>
<comment type="similarity">
    <text evidence="3">Belongs to the class-III pyridoxal-phosphate-dependent aminotransferase family.</text>
</comment>
<evidence type="ECO:0000313" key="5">
    <source>
        <dbReference type="Proteomes" id="UP000239203"/>
    </source>
</evidence>
<sequence>MNNEQLIERARRVTAAEVYDIGTRFPSVFTTADGSWMTDVEGKRLLDVTAASGALLLGNRHPAVVEAITRYIAEHGTVFASTLSLPRIELAERLAERYPACEKAVFTKSGSEATTTAIRLARAASGRDLVITSGYHGWHDWHLGFLNLGFDAGTRVACFGYNETALERMLDALADRVACVIVTPEPAWFDAEYYRRLSALCARHGVLFVIDEVITSLRYGPRGLNGTGNVPADLITMSKGLANGHSLAAILGKREVIDAYDAAGIAGTYTREVPPMAAALATLDVLADGTVHAGAEKRGQALMDGMREILAAAGIPAFIGGPPLMFDVVVPSEALSWELYRAAYDHGAYFEDSGTQMITLSYTDADVDHALTAFERGVADVAARTDIEPGELPGSRKAEFAAEAFGGALTDTPEVLARVDDTITRIIEHQDR</sequence>
<keyword evidence="2 3" id="KW-0663">Pyridoxal phosphate</keyword>
<dbReference type="AlphaFoldDB" id="A0A2S6GIE7"/>